<evidence type="ECO:0000259" key="6">
    <source>
        <dbReference type="PROSITE" id="PS50048"/>
    </source>
</evidence>
<dbReference type="InterPro" id="IPR007219">
    <property type="entry name" value="XnlR_reg_dom"/>
</dbReference>
<keyword evidence="3" id="KW-0804">Transcription</keyword>
<dbReference type="Proteomes" id="UP000730481">
    <property type="component" value="Unassembled WGS sequence"/>
</dbReference>
<keyword evidence="5" id="KW-0812">Transmembrane</keyword>
<dbReference type="SMART" id="SM00906">
    <property type="entry name" value="Fungal_trans"/>
    <property type="match status" value="1"/>
</dbReference>
<dbReference type="Pfam" id="PF04082">
    <property type="entry name" value="Fungal_trans"/>
    <property type="match status" value="1"/>
</dbReference>
<dbReference type="AlphaFoldDB" id="A0A9P5APZ7"/>
<dbReference type="GO" id="GO:0006351">
    <property type="term" value="P:DNA-templated transcription"/>
    <property type="evidence" value="ECO:0007669"/>
    <property type="project" value="InterPro"/>
</dbReference>
<gene>
    <name evidence="7" type="ORF">FBEOM_3257</name>
</gene>
<accession>A0A9P5APZ7</accession>
<dbReference type="PANTHER" id="PTHR47424">
    <property type="entry name" value="REGULATORY PROTEIN GAL4"/>
    <property type="match status" value="1"/>
</dbReference>
<dbReference type="GO" id="GO:0008270">
    <property type="term" value="F:zinc ion binding"/>
    <property type="evidence" value="ECO:0007669"/>
    <property type="project" value="InterPro"/>
</dbReference>
<dbReference type="EMBL" id="PVQB02000120">
    <property type="protein sequence ID" value="KAF4342795.1"/>
    <property type="molecule type" value="Genomic_DNA"/>
</dbReference>
<keyword evidence="5" id="KW-1133">Transmembrane helix</keyword>
<organism evidence="7 8">
    <name type="scientific">Fusarium beomiforme</name>
    <dbReference type="NCBI Taxonomy" id="44412"/>
    <lineage>
        <taxon>Eukaryota</taxon>
        <taxon>Fungi</taxon>
        <taxon>Dikarya</taxon>
        <taxon>Ascomycota</taxon>
        <taxon>Pezizomycotina</taxon>
        <taxon>Sordariomycetes</taxon>
        <taxon>Hypocreomycetidae</taxon>
        <taxon>Hypocreales</taxon>
        <taxon>Nectriaceae</taxon>
        <taxon>Fusarium</taxon>
        <taxon>Fusarium burgessii species complex</taxon>
    </lineage>
</organism>
<name>A0A9P5APZ7_9HYPO</name>
<dbReference type="GO" id="GO:0005634">
    <property type="term" value="C:nucleus"/>
    <property type="evidence" value="ECO:0007669"/>
    <property type="project" value="TreeGrafter"/>
</dbReference>
<reference evidence="7" key="1">
    <citation type="journal article" date="2017" name="Mycologia">
        <title>Fusarium algeriense, sp. nov., a novel toxigenic crown rot pathogen of durum wheat from Algeria is nested in the Fusarium burgessii species complex.</title>
        <authorList>
            <person name="Laraba I."/>
            <person name="Keddad A."/>
            <person name="Boureghda H."/>
            <person name="Abdallah N."/>
            <person name="Vaughan M.M."/>
            <person name="Proctor R.H."/>
            <person name="Busman M."/>
            <person name="O'Donnell K."/>
        </authorList>
    </citation>
    <scope>NUCLEOTIDE SEQUENCE</scope>
    <source>
        <strain evidence="7">NRRL 25174</strain>
    </source>
</reference>
<feature type="transmembrane region" description="Helical" evidence="5">
    <location>
        <begin position="258"/>
        <end position="279"/>
    </location>
</feature>
<evidence type="ECO:0000313" key="8">
    <source>
        <dbReference type="Proteomes" id="UP000730481"/>
    </source>
</evidence>
<dbReference type="GO" id="GO:0000435">
    <property type="term" value="P:positive regulation of transcription from RNA polymerase II promoter by galactose"/>
    <property type="evidence" value="ECO:0007669"/>
    <property type="project" value="TreeGrafter"/>
</dbReference>
<evidence type="ECO:0000256" key="1">
    <source>
        <dbReference type="ARBA" id="ARBA00022723"/>
    </source>
</evidence>
<dbReference type="OrthoDB" id="428177at2759"/>
<dbReference type="PANTHER" id="PTHR47424:SF5">
    <property type="entry name" value="ZN(II)2CYS6 TRANSCRIPTION FACTOR (EUROFUNG)"/>
    <property type="match status" value="1"/>
</dbReference>
<keyword evidence="4" id="KW-0539">Nucleus</keyword>
<proteinExistence type="predicted"/>
<keyword evidence="2" id="KW-0805">Transcription regulation</keyword>
<dbReference type="PROSITE" id="PS50048">
    <property type="entry name" value="ZN2_CY6_FUNGAL_2"/>
    <property type="match status" value="1"/>
</dbReference>
<sequence length="550" mass="60668">MAQGNVRTLIDGAISRDSERAAGNAMSASDRRTHSCAECRRRRIRCDGKQVPCSQCLYYQVPDRCYYPQRQSRRVISTKAFEDLSIAYSTSQRVLGRLFPGLSIEYLDNFPRDELIHLIYSNSSQPVTGPSEAEQTSDTDIKEVLLGFEASRTQEVIWDESSSGGDHDQARIDDVNGITALFDTNSGRSYVGISSVPIILHVMAFRSPHLRNAIQKSNTTTNQEPADLVPLGLSQLFSQYACQPASQQIMDEATLIDLYFQSVHLILPMALILFGGYYLHFLDKPNMATSIMGAAHRMALAMGLHQPAQLNQGSSVGEQGMAGVRTRTWWCLFCLDTWAGTTLGRPASQSPEMAGLDGSSTLSCGPLDYSSVSINASASFSIIAARIQERMVDSPLMAFSEVKRFDNELLAWHGNLHPEFRGSYKPGDAICLAALLLEYRYLNARMLLYRPFLLIWFIKRCNVQNSLGHQDMTSFTPSSIDLMTDAFSNIHGNPNANENDVINGLQSEFTGRVNTQFAPQGASWPATSGGSSSGSGFAKPVEVDCQHFVM</sequence>
<protein>
    <submittedName>
        <fullName evidence="7">Lactose regulatory lac9</fullName>
    </submittedName>
</protein>
<dbReference type="GO" id="GO:0000978">
    <property type="term" value="F:RNA polymerase II cis-regulatory region sequence-specific DNA binding"/>
    <property type="evidence" value="ECO:0007669"/>
    <property type="project" value="TreeGrafter"/>
</dbReference>
<reference evidence="7" key="2">
    <citation type="submission" date="2020-02" db="EMBL/GenBank/DDBJ databases">
        <title>Identification and distribution of gene clusters putatively required for synthesis of sphingolipid metabolism inhibitors in phylogenetically diverse species of the filamentous fungus Fusarium.</title>
        <authorList>
            <person name="Kim H.-S."/>
            <person name="Busman M."/>
            <person name="Brown D.W."/>
            <person name="Divon H."/>
            <person name="Uhlig S."/>
            <person name="Proctor R.H."/>
        </authorList>
    </citation>
    <scope>NUCLEOTIDE SEQUENCE</scope>
    <source>
        <strain evidence="7">NRRL 25174</strain>
    </source>
</reference>
<keyword evidence="8" id="KW-1185">Reference proteome</keyword>
<evidence type="ECO:0000313" key="7">
    <source>
        <dbReference type="EMBL" id="KAF4342795.1"/>
    </source>
</evidence>
<dbReference type="SUPFAM" id="SSF57701">
    <property type="entry name" value="Zn2/Cys6 DNA-binding domain"/>
    <property type="match status" value="1"/>
</dbReference>
<dbReference type="InterPro" id="IPR036864">
    <property type="entry name" value="Zn2-C6_fun-type_DNA-bd_sf"/>
</dbReference>
<keyword evidence="1" id="KW-0479">Metal-binding</keyword>
<dbReference type="GO" id="GO:0000981">
    <property type="term" value="F:DNA-binding transcription factor activity, RNA polymerase II-specific"/>
    <property type="evidence" value="ECO:0007669"/>
    <property type="project" value="InterPro"/>
</dbReference>
<dbReference type="Gene3D" id="4.10.240.10">
    <property type="entry name" value="Zn(2)-C6 fungal-type DNA-binding domain"/>
    <property type="match status" value="1"/>
</dbReference>
<dbReference type="SMART" id="SM00066">
    <property type="entry name" value="GAL4"/>
    <property type="match status" value="1"/>
</dbReference>
<keyword evidence="5" id="KW-0472">Membrane</keyword>
<dbReference type="InterPro" id="IPR051127">
    <property type="entry name" value="Fungal_SecMet_Regulators"/>
</dbReference>
<dbReference type="CDD" id="cd12148">
    <property type="entry name" value="fungal_TF_MHR"/>
    <property type="match status" value="1"/>
</dbReference>
<dbReference type="Pfam" id="PF00172">
    <property type="entry name" value="Zn_clus"/>
    <property type="match status" value="1"/>
</dbReference>
<evidence type="ECO:0000256" key="5">
    <source>
        <dbReference type="SAM" id="Phobius"/>
    </source>
</evidence>
<feature type="domain" description="Zn(2)-C6 fungal-type" evidence="6">
    <location>
        <begin position="35"/>
        <end position="67"/>
    </location>
</feature>
<dbReference type="InterPro" id="IPR001138">
    <property type="entry name" value="Zn2Cys6_DnaBD"/>
</dbReference>
<evidence type="ECO:0000256" key="3">
    <source>
        <dbReference type="ARBA" id="ARBA00023163"/>
    </source>
</evidence>
<dbReference type="PROSITE" id="PS00463">
    <property type="entry name" value="ZN2_CY6_FUNGAL_1"/>
    <property type="match status" value="1"/>
</dbReference>
<comment type="caution">
    <text evidence="7">The sequence shown here is derived from an EMBL/GenBank/DDBJ whole genome shotgun (WGS) entry which is preliminary data.</text>
</comment>
<evidence type="ECO:0000256" key="4">
    <source>
        <dbReference type="ARBA" id="ARBA00023242"/>
    </source>
</evidence>
<dbReference type="CDD" id="cd00067">
    <property type="entry name" value="GAL4"/>
    <property type="match status" value="1"/>
</dbReference>
<evidence type="ECO:0000256" key="2">
    <source>
        <dbReference type="ARBA" id="ARBA00023015"/>
    </source>
</evidence>